<name>A0A8S1HQB7_9PELO</name>
<gene>
    <name evidence="1" type="ORF">CAUJ_LOCUS13938</name>
</gene>
<evidence type="ECO:0000313" key="2">
    <source>
        <dbReference type="Proteomes" id="UP000835052"/>
    </source>
</evidence>
<protein>
    <submittedName>
        <fullName evidence="1">Uncharacterized protein</fullName>
    </submittedName>
</protein>
<sequence>MSGLVGEAEAEGFQKVCVSRIERCLDELYSSVDGGDARALGSNLPRIHHPAFSTFVLIFLLPLDRS</sequence>
<accession>A0A8S1HQB7</accession>
<proteinExistence type="predicted"/>
<keyword evidence="2" id="KW-1185">Reference proteome</keyword>
<organism evidence="1 2">
    <name type="scientific">Caenorhabditis auriculariae</name>
    <dbReference type="NCBI Taxonomy" id="2777116"/>
    <lineage>
        <taxon>Eukaryota</taxon>
        <taxon>Metazoa</taxon>
        <taxon>Ecdysozoa</taxon>
        <taxon>Nematoda</taxon>
        <taxon>Chromadorea</taxon>
        <taxon>Rhabditida</taxon>
        <taxon>Rhabditina</taxon>
        <taxon>Rhabditomorpha</taxon>
        <taxon>Rhabditoidea</taxon>
        <taxon>Rhabditidae</taxon>
        <taxon>Peloderinae</taxon>
        <taxon>Caenorhabditis</taxon>
    </lineage>
</organism>
<reference evidence="1" key="1">
    <citation type="submission" date="2020-10" db="EMBL/GenBank/DDBJ databases">
        <authorList>
            <person name="Kikuchi T."/>
        </authorList>
    </citation>
    <scope>NUCLEOTIDE SEQUENCE</scope>
    <source>
        <strain evidence="1">NKZ352</strain>
    </source>
</reference>
<dbReference type="AlphaFoldDB" id="A0A8S1HQB7"/>
<comment type="caution">
    <text evidence="1">The sequence shown here is derived from an EMBL/GenBank/DDBJ whole genome shotgun (WGS) entry which is preliminary data.</text>
</comment>
<dbReference type="Proteomes" id="UP000835052">
    <property type="component" value="Unassembled WGS sequence"/>
</dbReference>
<dbReference type="EMBL" id="CAJGYM010000113">
    <property type="protein sequence ID" value="CAD6198031.1"/>
    <property type="molecule type" value="Genomic_DNA"/>
</dbReference>
<evidence type="ECO:0000313" key="1">
    <source>
        <dbReference type="EMBL" id="CAD6198031.1"/>
    </source>
</evidence>